<accession>A0YDT3</accession>
<gene>
    <name evidence="1" type="ORF">GP2143_10232</name>
</gene>
<dbReference type="InterPro" id="IPR018741">
    <property type="entry name" value="DUF2288"/>
</dbReference>
<evidence type="ECO:0000313" key="2">
    <source>
        <dbReference type="Proteomes" id="UP000004931"/>
    </source>
</evidence>
<dbReference type="Pfam" id="PF10052">
    <property type="entry name" value="DUF2288"/>
    <property type="match status" value="1"/>
</dbReference>
<proteinExistence type="predicted"/>
<sequence length="110" mass="12408">MRPSTRIIALDITLPSDETIESKLNRETAKIPWHELQRFYASGAVIAVSQGTDLIAVAGQFSDDNKEAVEQWLKDGQVCRVTDQQAANWYEHNITLWSVVVAPWVLVQEV</sequence>
<dbReference type="AlphaFoldDB" id="A0YDT3"/>
<dbReference type="EMBL" id="AAVT01000005">
    <property type="protein sequence ID" value="EAW30967.1"/>
    <property type="molecule type" value="Genomic_DNA"/>
</dbReference>
<evidence type="ECO:0000313" key="1">
    <source>
        <dbReference type="EMBL" id="EAW30967.1"/>
    </source>
</evidence>
<organism evidence="1 2">
    <name type="scientific">marine gamma proteobacterium HTCC2143</name>
    <dbReference type="NCBI Taxonomy" id="247633"/>
    <lineage>
        <taxon>Bacteria</taxon>
        <taxon>Pseudomonadati</taxon>
        <taxon>Pseudomonadota</taxon>
        <taxon>Gammaproteobacteria</taxon>
        <taxon>Cellvibrionales</taxon>
        <taxon>Spongiibacteraceae</taxon>
        <taxon>BD1-7 clade</taxon>
    </lineage>
</organism>
<evidence type="ECO:0008006" key="3">
    <source>
        <dbReference type="Google" id="ProtNLM"/>
    </source>
</evidence>
<protein>
    <recommendedName>
        <fullName evidence="3">DUF2288 domain-containing protein</fullName>
    </recommendedName>
</protein>
<dbReference type="OrthoDB" id="195194at2"/>
<comment type="caution">
    <text evidence="1">The sequence shown here is derived from an EMBL/GenBank/DDBJ whole genome shotgun (WGS) entry which is preliminary data.</text>
</comment>
<dbReference type="Proteomes" id="UP000004931">
    <property type="component" value="Unassembled WGS sequence"/>
</dbReference>
<reference evidence="1 2" key="1">
    <citation type="journal article" date="2010" name="J. Bacteriol.">
        <title>Genome sequence of the oligotrophic marine Gammaproteobacterium HTCC2143, isolated from the Oregon Coast.</title>
        <authorList>
            <person name="Oh H.M."/>
            <person name="Kang I."/>
            <person name="Ferriera S."/>
            <person name="Giovannoni S.J."/>
            <person name="Cho J.C."/>
        </authorList>
    </citation>
    <scope>NUCLEOTIDE SEQUENCE [LARGE SCALE GENOMIC DNA]</scope>
    <source>
        <strain evidence="1 2">HTCC2143</strain>
    </source>
</reference>
<keyword evidence="2" id="KW-1185">Reference proteome</keyword>
<dbReference type="eggNOG" id="COG5626">
    <property type="taxonomic scope" value="Bacteria"/>
</dbReference>
<name>A0YDT3_9GAMM</name>